<comment type="caution">
    <text evidence="2">The sequence shown here is derived from an EMBL/GenBank/DDBJ whole genome shotgun (WGS) entry which is preliminary data.</text>
</comment>
<proteinExistence type="predicted"/>
<protein>
    <submittedName>
        <fullName evidence="2">Uncharacterized protein</fullName>
    </submittedName>
</protein>
<dbReference type="RefSeq" id="WP_390280452.1">
    <property type="nucleotide sequence ID" value="NZ_JBHRYH010000042.1"/>
</dbReference>
<feature type="transmembrane region" description="Helical" evidence="1">
    <location>
        <begin position="61"/>
        <end position="80"/>
    </location>
</feature>
<dbReference type="Proteomes" id="UP001595636">
    <property type="component" value="Unassembled WGS sequence"/>
</dbReference>
<name>A0ABV7TWN1_9NEIS</name>
<gene>
    <name evidence="2" type="ORF">ACFOKJ_13475</name>
</gene>
<dbReference type="EMBL" id="JBHRYH010000042">
    <property type="protein sequence ID" value="MFC3627123.1"/>
    <property type="molecule type" value="Genomic_DNA"/>
</dbReference>
<sequence>MHYNFLKETPRWMVALLMVVGILAVIPIVSLIVAGCQNLVISFSADHNLSELGQLGDFFGGHTSAFSGSISLAVVLYFTFHQSKQQQVFFLSQQADASKTAGRQFFLEGINLITQWDIKSPGCDQCMRLLDYYGRLALQSEDRELLLLLNTVITAKIRENIEGKNGSFKATNYPYACEAIERIRPLREADARAYKLEKAKRDVAT</sequence>
<keyword evidence="3" id="KW-1185">Reference proteome</keyword>
<accession>A0ABV7TWN1</accession>
<evidence type="ECO:0000313" key="2">
    <source>
        <dbReference type="EMBL" id="MFC3627123.1"/>
    </source>
</evidence>
<feature type="transmembrane region" description="Helical" evidence="1">
    <location>
        <begin position="12"/>
        <end position="41"/>
    </location>
</feature>
<evidence type="ECO:0000256" key="1">
    <source>
        <dbReference type="SAM" id="Phobius"/>
    </source>
</evidence>
<reference evidence="3" key="1">
    <citation type="journal article" date="2019" name="Int. J. Syst. Evol. Microbiol.">
        <title>The Global Catalogue of Microorganisms (GCM) 10K type strain sequencing project: providing services to taxonomists for standard genome sequencing and annotation.</title>
        <authorList>
            <consortium name="The Broad Institute Genomics Platform"/>
            <consortium name="The Broad Institute Genome Sequencing Center for Infectious Disease"/>
            <person name="Wu L."/>
            <person name="Ma J."/>
        </authorList>
    </citation>
    <scope>NUCLEOTIDE SEQUENCE [LARGE SCALE GENOMIC DNA]</scope>
    <source>
        <strain evidence="3">KCTC 42195</strain>
    </source>
</reference>
<keyword evidence="1" id="KW-0812">Transmembrane</keyword>
<keyword evidence="1" id="KW-0472">Membrane</keyword>
<evidence type="ECO:0000313" key="3">
    <source>
        <dbReference type="Proteomes" id="UP001595636"/>
    </source>
</evidence>
<organism evidence="2 3">
    <name type="scientific">Vogesella amnigena</name>
    <dbReference type="NCBI Taxonomy" id="1507449"/>
    <lineage>
        <taxon>Bacteria</taxon>
        <taxon>Pseudomonadati</taxon>
        <taxon>Pseudomonadota</taxon>
        <taxon>Betaproteobacteria</taxon>
        <taxon>Neisseriales</taxon>
        <taxon>Chromobacteriaceae</taxon>
        <taxon>Vogesella</taxon>
    </lineage>
</organism>
<keyword evidence="1" id="KW-1133">Transmembrane helix</keyword>